<proteinExistence type="predicted"/>
<keyword evidence="3" id="KW-1185">Reference proteome</keyword>
<dbReference type="Pfam" id="PF11625">
    <property type="entry name" value="DUF3253"/>
    <property type="match status" value="1"/>
</dbReference>
<protein>
    <submittedName>
        <fullName evidence="2">DUF3253 domain-containing protein</fullName>
    </submittedName>
</protein>
<dbReference type="AlphaFoldDB" id="A0A2S5IU47"/>
<dbReference type="Proteomes" id="UP000239297">
    <property type="component" value="Unassembled WGS sequence"/>
</dbReference>
<dbReference type="EMBL" id="PRKW01000007">
    <property type="protein sequence ID" value="PPB48079.1"/>
    <property type="molecule type" value="Genomic_DNA"/>
</dbReference>
<feature type="region of interest" description="Disordered" evidence="1">
    <location>
        <begin position="85"/>
        <end position="106"/>
    </location>
</feature>
<comment type="caution">
    <text evidence="2">The sequence shown here is derived from an EMBL/GenBank/DDBJ whole genome shotgun (WGS) entry which is preliminary data.</text>
</comment>
<name>A0A2S5IU47_9MICC</name>
<dbReference type="InterPro" id="IPR036390">
    <property type="entry name" value="WH_DNA-bd_sf"/>
</dbReference>
<organism evidence="2 3">
    <name type="scientific">Arthrobacter pityocampae</name>
    <dbReference type="NCBI Taxonomy" id="547334"/>
    <lineage>
        <taxon>Bacteria</taxon>
        <taxon>Bacillati</taxon>
        <taxon>Actinomycetota</taxon>
        <taxon>Actinomycetes</taxon>
        <taxon>Micrococcales</taxon>
        <taxon>Micrococcaceae</taxon>
        <taxon>Arthrobacter</taxon>
    </lineage>
</organism>
<dbReference type="Gene3D" id="1.10.10.10">
    <property type="entry name" value="Winged helix-like DNA-binding domain superfamily/Winged helix DNA-binding domain"/>
    <property type="match status" value="1"/>
</dbReference>
<reference evidence="2 3" key="1">
    <citation type="journal article" date="2014" name="Int. J. Syst. Evol. Microbiol.">
        <title>Arthrobacter pityocampae sp. nov., isolated from Thaumetopoea pityocampa (Lep., Thaumetopoeidae).</title>
        <authorList>
            <person name="Ince I.A."/>
            <person name="Demirbag Z."/>
            <person name="Kati H."/>
        </authorList>
    </citation>
    <scope>NUCLEOTIDE SEQUENCE [LARGE SCALE GENOMIC DNA]</scope>
    <source>
        <strain evidence="2 3">Tp2</strain>
    </source>
</reference>
<dbReference type="InterPro" id="IPR036388">
    <property type="entry name" value="WH-like_DNA-bd_sf"/>
</dbReference>
<evidence type="ECO:0000313" key="3">
    <source>
        <dbReference type="Proteomes" id="UP000239297"/>
    </source>
</evidence>
<gene>
    <name evidence="2" type="ORF">C4K88_15975</name>
</gene>
<evidence type="ECO:0000256" key="1">
    <source>
        <dbReference type="SAM" id="MobiDB-lite"/>
    </source>
</evidence>
<feature type="compositionally biased region" description="Polar residues" evidence="1">
    <location>
        <begin position="91"/>
        <end position="106"/>
    </location>
</feature>
<sequence length="106" mass="11229">MPDGVTETELRAQILRIAAQRGSEKTLCPSEAARRIGGQEWRELMPAARRIAFALAGEGLVHVTQHGEPVDPDARGPIRIRWIDGQAAGRSATTDDGASGEAPSSG</sequence>
<dbReference type="OrthoDB" id="34459at2"/>
<dbReference type="RefSeq" id="WP_104122656.1">
    <property type="nucleotide sequence ID" value="NZ_PRKW01000007.1"/>
</dbReference>
<dbReference type="SUPFAM" id="SSF46785">
    <property type="entry name" value="Winged helix' DNA-binding domain"/>
    <property type="match status" value="1"/>
</dbReference>
<dbReference type="InterPro" id="IPR021660">
    <property type="entry name" value="DUF3253"/>
</dbReference>
<accession>A0A2S5IU47</accession>
<evidence type="ECO:0000313" key="2">
    <source>
        <dbReference type="EMBL" id="PPB48079.1"/>
    </source>
</evidence>